<accession>A0A017SYY7</accession>
<dbReference type="PANTHER" id="PTHR11814">
    <property type="entry name" value="SULFATE TRANSPORTER"/>
    <property type="match status" value="1"/>
</dbReference>
<evidence type="ECO:0000256" key="2">
    <source>
        <dbReference type="ARBA" id="ARBA00022692"/>
    </source>
</evidence>
<protein>
    <submittedName>
        <fullName evidence="8">Putative sulfate transporter</fullName>
    </submittedName>
</protein>
<feature type="compositionally biased region" description="Basic and acidic residues" evidence="5">
    <location>
        <begin position="1"/>
        <end position="19"/>
    </location>
</feature>
<feature type="transmembrane region" description="Helical" evidence="6">
    <location>
        <begin position="66"/>
        <end position="84"/>
    </location>
</feature>
<feature type="transmembrane region" description="Helical" evidence="6">
    <location>
        <begin position="324"/>
        <end position="346"/>
    </location>
</feature>
<comment type="caution">
    <text evidence="8">The sequence shown here is derived from an EMBL/GenBank/DDBJ whole genome shotgun (WGS) entry which is preliminary data.</text>
</comment>
<evidence type="ECO:0000256" key="6">
    <source>
        <dbReference type="SAM" id="Phobius"/>
    </source>
</evidence>
<evidence type="ECO:0000256" key="5">
    <source>
        <dbReference type="SAM" id="MobiDB-lite"/>
    </source>
</evidence>
<evidence type="ECO:0000256" key="1">
    <source>
        <dbReference type="ARBA" id="ARBA00004141"/>
    </source>
</evidence>
<dbReference type="STRING" id="1192034.CAP_7410"/>
<keyword evidence="4 6" id="KW-0472">Membrane</keyword>
<comment type="subcellular location">
    <subcellularLocation>
        <location evidence="1">Membrane</location>
        <topology evidence="1">Multi-pass membrane protein</topology>
    </subcellularLocation>
</comment>
<dbReference type="InterPro" id="IPR011547">
    <property type="entry name" value="SLC26A/SulP_dom"/>
</dbReference>
<keyword evidence="2 6" id="KW-0812">Transmembrane</keyword>
<proteinExistence type="predicted"/>
<feature type="transmembrane region" description="Helical" evidence="6">
    <location>
        <begin position="420"/>
        <end position="447"/>
    </location>
</feature>
<feature type="transmembrane region" description="Helical" evidence="6">
    <location>
        <begin position="96"/>
        <end position="124"/>
    </location>
</feature>
<name>A0A017SYY7_9BACT</name>
<reference evidence="8 9" key="1">
    <citation type="submission" date="2013-05" db="EMBL/GenBank/DDBJ databases">
        <title>Genome assembly of Chondromyces apiculatus DSM 436.</title>
        <authorList>
            <person name="Sharma G."/>
            <person name="Khatri I."/>
            <person name="Kaur C."/>
            <person name="Mayilraj S."/>
            <person name="Subramanian S."/>
        </authorList>
    </citation>
    <scope>NUCLEOTIDE SEQUENCE [LARGE SCALE GENOMIC DNA]</scope>
    <source>
        <strain evidence="8 9">DSM 436</strain>
    </source>
</reference>
<evidence type="ECO:0000256" key="3">
    <source>
        <dbReference type="ARBA" id="ARBA00022989"/>
    </source>
</evidence>
<feature type="region of interest" description="Disordered" evidence="5">
    <location>
        <begin position="1"/>
        <end position="26"/>
    </location>
</feature>
<gene>
    <name evidence="8" type="ORF">CAP_7410</name>
</gene>
<evidence type="ECO:0000259" key="7">
    <source>
        <dbReference type="Pfam" id="PF00916"/>
    </source>
</evidence>
<feature type="domain" description="SLC26A/SulP transporter" evidence="7">
    <location>
        <begin position="37"/>
        <end position="420"/>
    </location>
</feature>
<feature type="transmembrane region" description="Helical" evidence="6">
    <location>
        <begin position="41"/>
        <end position="59"/>
    </location>
</feature>
<feature type="transmembrane region" description="Helical" evidence="6">
    <location>
        <begin position="383"/>
        <end position="400"/>
    </location>
</feature>
<feature type="transmembrane region" description="Helical" evidence="6">
    <location>
        <begin position="136"/>
        <end position="158"/>
    </location>
</feature>
<keyword evidence="9" id="KW-1185">Reference proteome</keyword>
<dbReference type="InterPro" id="IPR001902">
    <property type="entry name" value="SLC26A/SulP_fam"/>
</dbReference>
<dbReference type="Pfam" id="PF00916">
    <property type="entry name" value="Sulfate_transp"/>
    <property type="match status" value="1"/>
</dbReference>
<evidence type="ECO:0000313" key="8">
    <source>
        <dbReference type="EMBL" id="EYF02199.1"/>
    </source>
</evidence>
<feature type="transmembrane region" description="Helical" evidence="6">
    <location>
        <begin position="194"/>
        <end position="212"/>
    </location>
</feature>
<dbReference type="EMBL" id="ASRX01000065">
    <property type="protein sequence ID" value="EYF02199.1"/>
    <property type="molecule type" value="Genomic_DNA"/>
</dbReference>
<dbReference type="AlphaFoldDB" id="A0A017SYY7"/>
<dbReference type="eggNOG" id="COG0659">
    <property type="taxonomic scope" value="Bacteria"/>
</dbReference>
<dbReference type="GO" id="GO:0055085">
    <property type="term" value="P:transmembrane transport"/>
    <property type="evidence" value="ECO:0007669"/>
    <property type="project" value="InterPro"/>
</dbReference>
<evidence type="ECO:0000313" key="9">
    <source>
        <dbReference type="Proteomes" id="UP000019678"/>
    </source>
</evidence>
<keyword evidence="3 6" id="KW-1133">Transmembrane helix</keyword>
<organism evidence="8 9">
    <name type="scientific">Chondromyces apiculatus DSM 436</name>
    <dbReference type="NCBI Taxonomy" id="1192034"/>
    <lineage>
        <taxon>Bacteria</taxon>
        <taxon>Pseudomonadati</taxon>
        <taxon>Myxococcota</taxon>
        <taxon>Polyangia</taxon>
        <taxon>Polyangiales</taxon>
        <taxon>Polyangiaceae</taxon>
        <taxon>Chondromyces</taxon>
    </lineage>
</organism>
<dbReference type="Proteomes" id="UP000019678">
    <property type="component" value="Unassembled WGS sequence"/>
</dbReference>
<feature type="transmembrane region" description="Helical" evidence="6">
    <location>
        <begin position="285"/>
        <end position="304"/>
    </location>
</feature>
<dbReference type="GO" id="GO:0016020">
    <property type="term" value="C:membrane"/>
    <property type="evidence" value="ECO:0007669"/>
    <property type="project" value="UniProtKB-SubCell"/>
</dbReference>
<evidence type="ECO:0000256" key="4">
    <source>
        <dbReference type="ARBA" id="ARBA00023136"/>
    </source>
</evidence>
<sequence length="538" mass="56241">MTHKLDALAPDSGDRRSAGPEHAAGPGSLDISTLEVLKSDLPAGLVVFLVALPLCLGIALASGAPLFSGLIAGIVGGLVIPLISRSPLSVSGPAAGLAAIVFTGISALGSFNVFALAVVIAGAMQLGLGIVRAGGIAHYFPSSVIKGMLTAIGVLLILKQLPHAIGLDVEEFGATSFQVGRENTFSLIARALEVIQPGAALISLGCVALLVLWDKAPSLKKLTWLPAPLVAVLGAMLANEIFQRSAPAIAVQPEHLVRLPSTDGPAGLVGALHLPDWSAVTRSDVWVLAVTLAVVASLETLLNLEAVDRLDPWRRKSPPSREMLAQGVANMTSGLLGGLPITSVIVRSSAGVNAGGRTRAVAIFHGLFLVLAVLFMAPLLTKIPLACLAAILLTTGYKLAKPKLFTDMYRLGHSQFVPFITTVLAVVLTDLLKGVAIGLVVGLAFVLRESMSRVYEVSREGQQVTIRLNKGAYFFSRGKLVSLFEELPRDTHVILDGGAAPFVDHDIADAIRDFQSSAHLRNIQVEVRGLKLAPLGSA</sequence>